<evidence type="ECO:0000313" key="3">
    <source>
        <dbReference type="Proteomes" id="UP000006695"/>
    </source>
</evidence>
<evidence type="ECO:0000256" key="1">
    <source>
        <dbReference type="SAM" id="SignalP"/>
    </source>
</evidence>
<protein>
    <submittedName>
        <fullName evidence="2">Uncharacterized protein</fullName>
    </submittedName>
</protein>
<evidence type="ECO:0000313" key="2">
    <source>
        <dbReference type="EMBL" id="ABQ25019.1"/>
    </source>
</evidence>
<organism evidence="2 3">
    <name type="scientific">Geotalea uraniireducens (strain Rf4)</name>
    <name type="common">Geobacter uraniireducens</name>
    <dbReference type="NCBI Taxonomy" id="351605"/>
    <lineage>
        <taxon>Bacteria</taxon>
        <taxon>Pseudomonadati</taxon>
        <taxon>Thermodesulfobacteriota</taxon>
        <taxon>Desulfuromonadia</taxon>
        <taxon>Geobacterales</taxon>
        <taxon>Geobacteraceae</taxon>
        <taxon>Geotalea</taxon>
    </lineage>
</organism>
<name>A5GBM1_GEOUR</name>
<feature type="chain" id="PRO_5002681565" evidence="1">
    <location>
        <begin position="35"/>
        <end position="104"/>
    </location>
</feature>
<gene>
    <name evidence="2" type="ordered locus">Gura_0811</name>
</gene>
<dbReference type="EMBL" id="CP000698">
    <property type="protein sequence ID" value="ABQ25019.1"/>
    <property type="molecule type" value="Genomic_DNA"/>
</dbReference>
<keyword evidence="3" id="KW-1185">Reference proteome</keyword>
<sequence length="104" mass="11166">MNILAKKRGAATKVAILIGIFLVAANAPGKPANAQEEDIDVSCYKGNLEEGNYIGNLTVTDPDTAGQSCNSTYYDCDGKCFGCFPDLDLSEEVCYDDAGREFLK</sequence>
<dbReference type="KEGG" id="gur:Gura_0811"/>
<proteinExistence type="predicted"/>
<feature type="signal peptide" evidence="1">
    <location>
        <begin position="1"/>
        <end position="34"/>
    </location>
</feature>
<dbReference type="STRING" id="351605.Gura_0811"/>
<dbReference type="Proteomes" id="UP000006695">
    <property type="component" value="Chromosome"/>
</dbReference>
<accession>A5GBM1</accession>
<keyword evidence="1" id="KW-0732">Signal</keyword>
<reference evidence="2 3" key="1">
    <citation type="submission" date="2007-05" db="EMBL/GenBank/DDBJ databases">
        <title>Complete sequence of Geobacter uraniireducens Rf4.</title>
        <authorList>
            <consortium name="US DOE Joint Genome Institute"/>
            <person name="Copeland A."/>
            <person name="Lucas S."/>
            <person name="Lapidus A."/>
            <person name="Barry K."/>
            <person name="Detter J.C."/>
            <person name="Glavina del Rio T."/>
            <person name="Hammon N."/>
            <person name="Israni S."/>
            <person name="Dalin E."/>
            <person name="Tice H."/>
            <person name="Pitluck S."/>
            <person name="Chertkov O."/>
            <person name="Brettin T."/>
            <person name="Bruce D."/>
            <person name="Han C."/>
            <person name="Schmutz J."/>
            <person name="Larimer F."/>
            <person name="Land M."/>
            <person name="Hauser L."/>
            <person name="Kyrpides N."/>
            <person name="Mikhailova N."/>
            <person name="Shelobolina E."/>
            <person name="Aklujkar M."/>
            <person name="Lovley D."/>
            <person name="Richardson P."/>
        </authorList>
    </citation>
    <scope>NUCLEOTIDE SEQUENCE [LARGE SCALE GENOMIC DNA]</scope>
    <source>
        <strain evidence="2 3">Rf4</strain>
    </source>
</reference>
<dbReference type="HOGENOM" id="CLU_2246119_0_0_7"/>
<dbReference type="AlphaFoldDB" id="A5GBM1"/>